<protein>
    <recommendedName>
        <fullName evidence="10">Bacterial sugar transferase domain-containing protein</fullName>
    </recommendedName>
</protein>
<evidence type="ECO:0000256" key="9">
    <source>
        <dbReference type="SAM" id="Phobius"/>
    </source>
</evidence>
<evidence type="ECO:0000313" key="11">
    <source>
        <dbReference type="EMBL" id="KIC58447.1"/>
    </source>
</evidence>
<evidence type="ECO:0000256" key="5">
    <source>
        <dbReference type="ARBA" id="ARBA00022692"/>
    </source>
</evidence>
<dbReference type="EMBL" id="JWSY01000011">
    <property type="protein sequence ID" value="KIC58447.1"/>
    <property type="molecule type" value="Genomic_DNA"/>
</dbReference>
<keyword evidence="6 9" id="KW-1133">Transmembrane helix</keyword>
<feature type="domain" description="Bacterial sugar transferase" evidence="10">
    <location>
        <begin position="5"/>
        <end position="195"/>
    </location>
</feature>
<dbReference type="Pfam" id="PF02397">
    <property type="entry name" value="Bac_transf"/>
    <property type="match status" value="1"/>
</dbReference>
<gene>
    <name evidence="11" type="ORF">RM53_08610</name>
</gene>
<dbReference type="GO" id="GO:0000271">
    <property type="term" value="P:polysaccharide biosynthetic process"/>
    <property type="evidence" value="ECO:0007669"/>
    <property type="project" value="UniProtKB-KW"/>
</dbReference>
<dbReference type="AlphaFoldDB" id="A0A0B4CPQ9"/>
<dbReference type="InterPro" id="IPR003362">
    <property type="entry name" value="Bact_transf"/>
</dbReference>
<evidence type="ECO:0000256" key="3">
    <source>
        <dbReference type="ARBA" id="ARBA00022475"/>
    </source>
</evidence>
<sequence>MATPRVFDLSIAAVALLFLVPLFVTLIAAIWLSDRGPAFFSHQRLGKGGRTFGCLKFRTMVPDADVRLAALLQHDLAAREEWEATQKLTRDPRVTPLGRFLRASSLDELPQLINVLRGEMNLVGPRPIVAAERPFYGRRFEAYARVRPGISGLWQISGRSNTTYRRRVACDVLYVRRRGLVTDLKVLVLTIPAVLIARGAR</sequence>
<feature type="transmembrane region" description="Helical" evidence="9">
    <location>
        <begin position="6"/>
        <end position="32"/>
    </location>
</feature>
<dbReference type="GO" id="GO:0005886">
    <property type="term" value="C:plasma membrane"/>
    <property type="evidence" value="ECO:0007669"/>
    <property type="project" value="UniProtKB-SubCell"/>
</dbReference>
<evidence type="ECO:0000256" key="6">
    <source>
        <dbReference type="ARBA" id="ARBA00022989"/>
    </source>
</evidence>
<keyword evidence="8" id="KW-0270">Exopolysaccharide synthesis</keyword>
<dbReference type="GO" id="GO:0016780">
    <property type="term" value="F:phosphotransferase activity, for other substituted phosphate groups"/>
    <property type="evidence" value="ECO:0007669"/>
    <property type="project" value="TreeGrafter"/>
</dbReference>
<evidence type="ECO:0000259" key="10">
    <source>
        <dbReference type="Pfam" id="PF02397"/>
    </source>
</evidence>
<dbReference type="STRING" id="172043.RM53_08610"/>
<accession>A0A0B4CPQ9</accession>
<organism evidence="11 12">
    <name type="scientific">Brevundimonas nasdae</name>
    <dbReference type="NCBI Taxonomy" id="172043"/>
    <lineage>
        <taxon>Bacteria</taxon>
        <taxon>Pseudomonadati</taxon>
        <taxon>Pseudomonadota</taxon>
        <taxon>Alphaproteobacteria</taxon>
        <taxon>Caulobacterales</taxon>
        <taxon>Caulobacteraceae</taxon>
        <taxon>Brevundimonas</taxon>
    </lineage>
</organism>
<dbReference type="Proteomes" id="UP000031166">
    <property type="component" value="Unassembled WGS sequence"/>
</dbReference>
<evidence type="ECO:0000256" key="1">
    <source>
        <dbReference type="ARBA" id="ARBA00004236"/>
    </source>
</evidence>
<evidence type="ECO:0000256" key="7">
    <source>
        <dbReference type="ARBA" id="ARBA00023136"/>
    </source>
</evidence>
<name>A0A0B4CPQ9_9CAUL</name>
<keyword evidence="5 9" id="KW-0812">Transmembrane</keyword>
<evidence type="ECO:0000313" key="12">
    <source>
        <dbReference type="Proteomes" id="UP000031166"/>
    </source>
</evidence>
<comment type="subcellular location">
    <subcellularLocation>
        <location evidence="1">Cell membrane</location>
    </subcellularLocation>
</comment>
<keyword evidence="4" id="KW-0808">Transferase</keyword>
<keyword evidence="7 9" id="KW-0472">Membrane</keyword>
<reference evidence="11 12" key="1">
    <citation type="submission" date="2014-12" db="EMBL/GenBank/DDBJ databases">
        <title>Genome sequencing of Brevundimonas nasdae TPW30.</title>
        <authorList>
            <person name="Tan P.W."/>
            <person name="Chan K.-G."/>
        </authorList>
    </citation>
    <scope>NUCLEOTIDE SEQUENCE [LARGE SCALE GENOMIC DNA]</scope>
    <source>
        <strain evidence="11 12">TPW30</strain>
    </source>
</reference>
<evidence type="ECO:0000256" key="2">
    <source>
        <dbReference type="ARBA" id="ARBA00006464"/>
    </source>
</evidence>
<proteinExistence type="inferred from homology"/>
<dbReference type="PANTHER" id="PTHR30576:SF4">
    <property type="entry name" value="UNDECAPRENYL-PHOSPHATE GALACTOSE PHOSPHOTRANSFERASE"/>
    <property type="match status" value="1"/>
</dbReference>
<comment type="caution">
    <text evidence="11">The sequence shown here is derived from an EMBL/GenBank/DDBJ whole genome shotgun (WGS) entry which is preliminary data.</text>
</comment>
<evidence type="ECO:0000256" key="8">
    <source>
        <dbReference type="ARBA" id="ARBA00023169"/>
    </source>
</evidence>
<keyword evidence="3" id="KW-1003">Cell membrane</keyword>
<dbReference type="PANTHER" id="PTHR30576">
    <property type="entry name" value="COLANIC BIOSYNTHESIS UDP-GLUCOSE LIPID CARRIER TRANSFERASE"/>
    <property type="match status" value="1"/>
</dbReference>
<evidence type="ECO:0000256" key="4">
    <source>
        <dbReference type="ARBA" id="ARBA00022679"/>
    </source>
</evidence>
<comment type="similarity">
    <text evidence="2">Belongs to the bacterial sugar transferase family.</text>
</comment>